<protein>
    <submittedName>
        <fullName evidence="1">Uncharacterized protein</fullName>
    </submittedName>
</protein>
<name>K2S8F6_MACPH</name>
<organism evidence="1 2">
    <name type="scientific">Macrophomina phaseolina (strain MS6)</name>
    <name type="common">Charcoal rot fungus</name>
    <dbReference type="NCBI Taxonomy" id="1126212"/>
    <lineage>
        <taxon>Eukaryota</taxon>
        <taxon>Fungi</taxon>
        <taxon>Dikarya</taxon>
        <taxon>Ascomycota</taxon>
        <taxon>Pezizomycotina</taxon>
        <taxon>Dothideomycetes</taxon>
        <taxon>Dothideomycetes incertae sedis</taxon>
        <taxon>Botryosphaeriales</taxon>
        <taxon>Botryosphaeriaceae</taxon>
        <taxon>Macrophomina</taxon>
    </lineage>
</organism>
<dbReference type="AlphaFoldDB" id="K2S8F6"/>
<dbReference type="EMBL" id="AHHD01000180">
    <property type="protein sequence ID" value="EKG18689.1"/>
    <property type="molecule type" value="Genomic_DNA"/>
</dbReference>
<accession>K2S8F6</accession>
<reference evidence="1 2" key="1">
    <citation type="journal article" date="2012" name="BMC Genomics">
        <title>Tools to kill: Genome of one of the most destructive plant pathogenic fungi Macrophomina phaseolina.</title>
        <authorList>
            <person name="Islam M.S."/>
            <person name="Haque M.S."/>
            <person name="Islam M.M."/>
            <person name="Emdad E.M."/>
            <person name="Halim A."/>
            <person name="Hossen Q.M.M."/>
            <person name="Hossain M.Z."/>
            <person name="Ahmed B."/>
            <person name="Rahim S."/>
            <person name="Rahman M.S."/>
            <person name="Alam M.M."/>
            <person name="Hou S."/>
            <person name="Wan X."/>
            <person name="Saito J.A."/>
            <person name="Alam M."/>
        </authorList>
    </citation>
    <scope>NUCLEOTIDE SEQUENCE [LARGE SCALE GENOMIC DNA]</scope>
    <source>
        <strain evidence="1 2">MS6</strain>
    </source>
</reference>
<dbReference type="VEuPathDB" id="FungiDB:MPH_04035"/>
<dbReference type="HOGENOM" id="CLU_1731832_0_0_1"/>
<dbReference type="InParanoid" id="K2S8F6"/>
<proteinExistence type="predicted"/>
<dbReference type="Proteomes" id="UP000007129">
    <property type="component" value="Unassembled WGS sequence"/>
</dbReference>
<sequence length="151" mass="16883">MSAHVERTVSRTRAPVRFISIDGGVTTVAYSYKVKILVASFGLDWATFVSAWVDGIITDWIPSEMMVVCQGLQAAVEKREGDKVSPLELKQWVLQELYAQLNVAWKGDEERVVKAMGGWGDEFAERILSAASVSILSRRDEVEDTEEEESQ</sequence>
<dbReference type="OrthoDB" id="10419828at2759"/>
<evidence type="ECO:0000313" key="2">
    <source>
        <dbReference type="Proteomes" id="UP000007129"/>
    </source>
</evidence>
<gene>
    <name evidence="1" type="ORF">MPH_04035</name>
</gene>
<evidence type="ECO:0000313" key="1">
    <source>
        <dbReference type="EMBL" id="EKG18689.1"/>
    </source>
</evidence>
<comment type="caution">
    <text evidence="1">The sequence shown here is derived from an EMBL/GenBank/DDBJ whole genome shotgun (WGS) entry which is preliminary data.</text>
</comment>